<keyword evidence="2" id="KW-1003">Cell membrane</keyword>
<accession>A0A930W1Y5</accession>
<evidence type="ECO:0000256" key="7">
    <source>
        <dbReference type="ARBA" id="ARBA00023306"/>
    </source>
</evidence>
<keyword evidence="3 9" id="KW-0132">Cell division</keyword>
<dbReference type="GO" id="GO:0005886">
    <property type="term" value="C:plasma membrane"/>
    <property type="evidence" value="ECO:0007669"/>
    <property type="project" value="UniProtKB-SubCell"/>
</dbReference>
<comment type="subcellular location">
    <subcellularLocation>
        <location evidence="1">Cell membrane</location>
        <topology evidence="1">Single-pass type II membrane protein</topology>
    </subcellularLocation>
</comment>
<proteinExistence type="predicted"/>
<sequence>MARYTSEAIDITSVERDYERQQTVASPSFEVVPGGGLDAHARRGVSTQFISAVMTVVLAFALIFTIGVGRVVLSTMTVSKLQANNETRIALRQMTAENDNLRISRSLLSSNTRIEKIATQRYGMKLSENRAVLNVNSSPQA</sequence>
<evidence type="ECO:0000256" key="5">
    <source>
        <dbReference type="ARBA" id="ARBA00022989"/>
    </source>
</evidence>
<dbReference type="AlphaFoldDB" id="A0A930W1Y5"/>
<keyword evidence="5 8" id="KW-1133">Transmembrane helix</keyword>
<name>A0A930W1Y5_9ACTN</name>
<reference evidence="9" key="1">
    <citation type="submission" date="2020-04" db="EMBL/GenBank/DDBJ databases">
        <title>Deep metagenomics examines the oral microbiome during advanced dental caries in children, revealing novel taxa and co-occurrences with host molecules.</title>
        <authorList>
            <person name="Baker J.L."/>
            <person name="Morton J.T."/>
            <person name="Dinis M."/>
            <person name="Alvarez R."/>
            <person name="Tran N.C."/>
            <person name="Knight R."/>
            <person name="Edlund A."/>
        </authorList>
    </citation>
    <scope>NUCLEOTIDE SEQUENCE</scope>
    <source>
        <strain evidence="9">JCVI_38_bin.5</strain>
    </source>
</reference>
<organism evidence="9 10">
    <name type="scientific">Lancefieldella rimae</name>
    <dbReference type="NCBI Taxonomy" id="1383"/>
    <lineage>
        <taxon>Bacteria</taxon>
        <taxon>Bacillati</taxon>
        <taxon>Actinomycetota</taxon>
        <taxon>Coriobacteriia</taxon>
        <taxon>Coriobacteriales</taxon>
        <taxon>Atopobiaceae</taxon>
        <taxon>Lancefieldella</taxon>
    </lineage>
</organism>
<evidence type="ECO:0000256" key="8">
    <source>
        <dbReference type="SAM" id="Phobius"/>
    </source>
</evidence>
<dbReference type="GO" id="GO:0051301">
    <property type="term" value="P:cell division"/>
    <property type="evidence" value="ECO:0007669"/>
    <property type="project" value="UniProtKB-KW"/>
</dbReference>
<feature type="transmembrane region" description="Helical" evidence="8">
    <location>
        <begin position="49"/>
        <end position="73"/>
    </location>
</feature>
<protein>
    <submittedName>
        <fullName evidence="9">Cell division protein FtsL</fullName>
    </submittedName>
</protein>
<keyword evidence="4 8" id="KW-0812">Transmembrane</keyword>
<evidence type="ECO:0000256" key="4">
    <source>
        <dbReference type="ARBA" id="ARBA00022692"/>
    </source>
</evidence>
<gene>
    <name evidence="9" type="ORF">HXK26_03380</name>
</gene>
<dbReference type="InterPro" id="IPR011922">
    <property type="entry name" value="Cell_div_FtsL"/>
</dbReference>
<keyword evidence="6 8" id="KW-0472">Membrane</keyword>
<evidence type="ECO:0000256" key="6">
    <source>
        <dbReference type="ARBA" id="ARBA00023136"/>
    </source>
</evidence>
<dbReference type="Pfam" id="PF04999">
    <property type="entry name" value="FtsL"/>
    <property type="match status" value="1"/>
</dbReference>
<keyword evidence="7" id="KW-0131">Cell cycle</keyword>
<dbReference type="EMBL" id="JABZGW010000112">
    <property type="protein sequence ID" value="MBF4807719.1"/>
    <property type="molecule type" value="Genomic_DNA"/>
</dbReference>
<comment type="caution">
    <text evidence="9">The sequence shown here is derived from an EMBL/GenBank/DDBJ whole genome shotgun (WGS) entry which is preliminary data.</text>
</comment>
<evidence type="ECO:0000256" key="1">
    <source>
        <dbReference type="ARBA" id="ARBA00004401"/>
    </source>
</evidence>
<evidence type="ECO:0000256" key="3">
    <source>
        <dbReference type="ARBA" id="ARBA00022618"/>
    </source>
</evidence>
<dbReference type="Proteomes" id="UP000698335">
    <property type="component" value="Unassembled WGS sequence"/>
</dbReference>
<evidence type="ECO:0000313" key="10">
    <source>
        <dbReference type="Proteomes" id="UP000698335"/>
    </source>
</evidence>
<evidence type="ECO:0000313" key="9">
    <source>
        <dbReference type="EMBL" id="MBF4807719.1"/>
    </source>
</evidence>
<evidence type="ECO:0000256" key="2">
    <source>
        <dbReference type="ARBA" id="ARBA00022475"/>
    </source>
</evidence>